<name>A0A0C2JI17_THEKT</name>
<comment type="caution">
    <text evidence="1">The sequence shown here is derived from an EMBL/GenBank/DDBJ whole genome shotgun (WGS) entry which is preliminary data.</text>
</comment>
<gene>
    <name evidence="1" type="ORF">RF11_01527</name>
</gene>
<dbReference type="AlphaFoldDB" id="A0A0C2JI17"/>
<evidence type="ECO:0000313" key="1">
    <source>
        <dbReference type="EMBL" id="KII68963.1"/>
    </source>
</evidence>
<protein>
    <submittedName>
        <fullName evidence="1">Uncharacterized protein</fullName>
    </submittedName>
</protein>
<dbReference type="EMBL" id="JWZT01002658">
    <property type="protein sequence ID" value="KII68963.1"/>
    <property type="molecule type" value="Genomic_DNA"/>
</dbReference>
<reference evidence="1 2" key="1">
    <citation type="journal article" date="2014" name="Genome Biol. Evol.">
        <title>The genome of the myxosporean Thelohanellus kitauei shows adaptations to nutrient acquisition within its fish host.</title>
        <authorList>
            <person name="Yang Y."/>
            <person name="Xiong J."/>
            <person name="Zhou Z."/>
            <person name="Huo F."/>
            <person name="Miao W."/>
            <person name="Ran C."/>
            <person name="Liu Y."/>
            <person name="Zhang J."/>
            <person name="Feng J."/>
            <person name="Wang M."/>
            <person name="Wang M."/>
            <person name="Wang L."/>
            <person name="Yao B."/>
        </authorList>
    </citation>
    <scope>NUCLEOTIDE SEQUENCE [LARGE SCALE GENOMIC DNA]</scope>
    <source>
        <strain evidence="1">Wuqing</strain>
    </source>
</reference>
<sequence length="106" mass="11563">MLPPSGTAHEANRVAADRPIGMKGSCIGVRCPKFAGPVLSYHTSTKASRVRQHPPLVTHDRTRLLCAMDATGNVLTPKHRKIYQIEIFKVDGSREEGCGVGGWRGR</sequence>
<keyword evidence="2" id="KW-1185">Reference proteome</keyword>
<accession>A0A0C2JI17</accession>
<dbReference type="Proteomes" id="UP000031668">
    <property type="component" value="Unassembled WGS sequence"/>
</dbReference>
<organism evidence="1 2">
    <name type="scientific">Thelohanellus kitauei</name>
    <name type="common">Myxosporean</name>
    <dbReference type="NCBI Taxonomy" id="669202"/>
    <lineage>
        <taxon>Eukaryota</taxon>
        <taxon>Metazoa</taxon>
        <taxon>Cnidaria</taxon>
        <taxon>Myxozoa</taxon>
        <taxon>Myxosporea</taxon>
        <taxon>Bivalvulida</taxon>
        <taxon>Platysporina</taxon>
        <taxon>Myxobolidae</taxon>
        <taxon>Thelohanellus</taxon>
    </lineage>
</organism>
<proteinExistence type="predicted"/>
<evidence type="ECO:0000313" key="2">
    <source>
        <dbReference type="Proteomes" id="UP000031668"/>
    </source>
</evidence>